<evidence type="ECO:0000256" key="1">
    <source>
        <dbReference type="SAM" id="MobiDB-lite"/>
    </source>
</evidence>
<accession>A0A4P7NXY5</accession>
<gene>
    <name evidence="2" type="ORF">GHNINEIG_00683</name>
</gene>
<name>A0A4P7NXY5_9GAMM</name>
<protein>
    <submittedName>
        <fullName evidence="2">Uncharacterized protein</fullName>
    </submittedName>
</protein>
<dbReference type="Proteomes" id="UP000296201">
    <property type="component" value="Chromosome"/>
</dbReference>
<dbReference type="EMBL" id="CP032096">
    <property type="protein sequence ID" value="QBZ82651.1"/>
    <property type="molecule type" value="Genomic_DNA"/>
</dbReference>
<dbReference type="RefSeq" id="WP_135795344.1">
    <property type="nucleotide sequence ID" value="NZ_CP032096.1"/>
</dbReference>
<sequence length="161" mass="18288">MRRLQYLVFGLLWGVSFGSFSADLDRLFLTPDQRLLIDSERQDFLKTKTSGSLSKAEKAQRQMTAPPKSTEQTPLSVTAIIVSPSGTRYIRLNENYQKGLPVGKADKITEKRSFETPFNVNEKQVVIPVGHTYLPDSKKIIKNYQYNLRNKAEMSALETSK</sequence>
<evidence type="ECO:0000313" key="2">
    <source>
        <dbReference type="EMBL" id="QBZ82651.1"/>
    </source>
</evidence>
<dbReference type="AlphaFoldDB" id="A0A4P7NXY5"/>
<keyword evidence="3" id="KW-1185">Reference proteome</keyword>
<reference evidence="2 3" key="1">
    <citation type="submission" date="2018-08" db="EMBL/GenBank/DDBJ databases">
        <title>Horizontal acquisition of hydrogen conversion ability and other habitat adaptations in Hydrogenovibrio crunogenus strains.</title>
        <authorList>
            <person name="Gonnella G."/>
            <person name="Adam N."/>
            <person name="Perner M."/>
        </authorList>
    </citation>
    <scope>NUCLEOTIDE SEQUENCE [LARGE SCALE GENOMIC DNA]</scope>
    <source>
        <strain evidence="2 3">SP-41</strain>
    </source>
</reference>
<dbReference type="OrthoDB" id="5615849at2"/>
<organism evidence="2 3">
    <name type="scientific">Hydrogenovibrio crunogenus</name>
    <dbReference type="NCBI Taxonomy" id="39765"/>
    <lineage>
        <taxon>Bacteria</taxon>
        <taxon>Pseudomonadati</taxon>
        <taxon>Pseudomonadota</taxon>
        <taxon>Gammaproteobacteria</taxon>
        <taxon>Thiotrichales</taxon>
        <taxon>Piscirickettsiaceae</taxon>
        <taxon>Hydrogenovibrio</taxon>
    </lineage>
</organism>
<feature type="compositionally biased region" description="Polar residues" evidence="1">
    <location>
        <begin position="61"/>
        <end position="72"/>
    </location>
</feature>
<evidence type="ECO:0000313" key="3">
    <source>
        <dbReference type="Proteomes" id="UP000296201"/>
    </source>
</evidence>
<proteinExistence type="predicted"/>
<feature type="region of interest" description="Disordered" evidence="1">
    <location>
        <begin position="48"/>
        <end position="72"/>
    </location>
</feature>